<dbReference type="CDD" id="cd12148">
    <property type="entry name" value="fungal_TF_MHR"/>
    <property type="match status" value="1"/>
</dbReference>
<dbReference type="PROSITE" id="PS50048">
    <property type="entry name" value="ZN2_CY6_FUNGAL_2"/>
    <property type="match status" value="1"/>
</dbReference>
<keyword evidence="3" id="KW-0805">Transcription regulation</keyword>
<evidence type="ECO:0000256" key="2">
    <source>
        <dbReference type="ARBA" id="ARBA00022723"/>
    </source>
</evidence>
<dbReference type="InterPro" id="IPR036864">
    <property type="entry name" value="Zn2-C6_fun-type_DNA-bd_sf"/>
</dbReference>
<keyword evidence="2" id="KW-0479">Metal-binding</keyword>
<proteinExistence type="predicted"/>
<dbReference type="Pfam" id="PF04082">
    <property type="entry name" value="Fungal_trans"/>
    <property type="match status" value="1"/>
</dbReference>
<dbReference type="PANTHER" id="PTHR47338:SF20">
    <property type="entry name" value="ZN(II)2CYS6 TRANSCRIPTION FACTOR (EUROFUNG)"/>
    <property type="match status" value="1"/>
</dbReference>
<dbReference type="Gene3D" id="4.10.240.10">
    <property type="entry name" value="Zn(2)-C6 fungal-type DNA-binding domain"/>
    <property type="match status" value="1"/>
</dbReference>
<evidence type="ECO:0000313" key="8">
    <source>
        <dbReference type="EMBL" id="KAF2274023.1"/>
    </source>
</evidence>
<dbReference type="GO" id="GO:0006351">
    <property type="term" value="P:DNA-templated transcription"/>
    <property type="evidence" value="ECO:0007669"/>
    <property type="project" value="InterPro"/>
</dbReference>
<evidence type="ECO:0000256" key="5">
    <source>
        <dbReference type="ARBA" id="ARBA00023242"/>
    </source>
</evidence>
<dbReference type="SUPFAM" id="SSF57701">
    <property type="entry name" value="Zn2/Cys6 DNA-binding domain"/>
    <property type="match status" value="1"/>
</dbReference>
<keyword evidence="9" id="KW-1185">Reference proteome</keyword>
<protein>
    <recommendedName>
        <fullName evidence="7">Zn(2)-C6 fungal-type domain-containing protein</fullName>
    </recommendedName>
</protein>
<dbReference type="GO" id="GO:0005634">
    <property type="term" value="C:nucleus"/>
    <property type="evidence" value="ECO:0007669"/>
    <property type="project" value="UniProtKB-SubCell"/>
</dbReference>
<keyword evidence="4" id="KW-0804">Transcription</keyword>
<feature type="compositionally biased region" description="Basic and acidic residues" evidence="6">
    <location>
        <begin position="75"/>
        <end position="87"/>
    </location>
</feature>
<reference evidence="8" key="1">
    <citation type="journal article" date="2020" name="Stud. Mycol.">
        <title>101 Dothideomycetes genomes: a test case for predicting lifestyles and emergence of pathogens.</title>
        <authorList>
            <person name="Haridas S."/>
            <person name="Albert R."/>
            <person name="Binder M."/>
            <person name="Bloem J."/>
            <person name="Labutti K."/>
            <person name="Salamov A."/>
            <person name="Andreopoulos B."/>
            <person name="Baker S."/>
            <person name="Barry K."/>
            <person name="Bills G."/>
            <person name="Bluhm B."/>
            <person name="Cannon C."/>
            <person name="Castanera R."/>
            <person name="Culley D."/>
            <person name="Daum C."/>
            <person name="Ezra D."/>
            <person name="Gonzalez J."/>
            <person name="Henrissat B."/>
            <person name="Kuo A."/>
            <person name="Liang C."/>
            <person name="Lipzen A."/>
            <person name="Lutzoni F."/>
            <person name="Magnuson J."/>
            <person name="Mondo S."/>
            <person name="Nolan M."/>
            <person name="Ohm R."/>
            <person name="Pangilinan J."/>
            <person name="Park H.-J."/>
            <person name="Ramirez L."/>
            <person name="Alfaro M."/>
            <person name="Sun H."/>
            <person name="Tritt A."/>
            <person name="Yoshinaga Y."/>
            <person name="Zwiers L.-H."/>
            <person name="Turgeon B."/>
            <person name="Goodwin S."/>
            <person name="Spatafora J."/>
            <person name="Crous P."/>
            <person name="Grigoriev I."/>
        </authorList>
    </citation>
    <scope>NUCLEOTIDE SEQUENCE</scope>
    <source>
        <strain evidence="8">CBS 379.55</strain>
    </source>
</reference>
<dbReference type="SMART" id="SM00066">
    <property type="entry name" value="GAL4"/>
    <property type="match status" value="1"/>
</dbReference>
<dbReference type="EMBL" id="ML986505">
    <property type="protein sequence ID" value="KAF2274023.1"/>
    <property type="molecule type" value="Genomic_DNA"/>
</dbReference>
<dbReference type="GO" id="GO:0008270">
    <property type="term" value="F:zinc ion binding"/>
    <property type="evidence" value="ECO:0007669"/>
    <property type="project" value="InterPro"/>
</dbReference>
<comment type="subcellular location">
    <subcellularLocation>
        <location evidence="1">Nucleus</location>
    </subcellularLocation>
</comment>
<evidence type="ECO:0000256" key="3">
    <source>
        <dbReference type="ARBA" id="ARBA00023015"/>
    </source>
</evidence>
<dbReference type="AlphaFoldDB" id="A0A6A6JCW8"/>
<evidence type="ECO:0000313" key="9">
    <source>
        <dbReference type="Proteomes" id="UP000800097"/>
    </source>
</evidence>
<accession>A0A6A6JCW8</accession>
<dbReference type="GO" id="GO:0000981">
    <property type="term" value="F:DNA-binding transcription factor activity, RNA polymerase II-specific"/>
    <property type="evidence" value="ECO:0007669"/>
    <property type="project" value="InterPro"/>
</dbReference>
<evidence type="ECO:0000256" key="1">
    <source>
        <dbReference type="ARBA" id="ARBA00004123"/>
    </source>
</evidence>
<dbReference type="InterPro" id="IPR007219">
    <property type="entry name" value="XnlR_reg_dom"/>
</dbReference>
<dbReference type="PROSITE" id="PS00463">
    <property type="entry name" value="ZN2_CY6_FUNGAL_1"/>
    <property type="match status" value="1"/>
</dbReference>
<name>A0A6A6JCW8_WESOR</name>
<feature type="compositionally biased region" description="Polar residues" evidence="6">
    <location>
        <begin position="93"/>
        <end position="102"/>
    </location>
</feature>
<keyword evidence="5" id="KW-0539">Nucleus</keyword>
<dbReference type="OrthoDB" id="3862662at2759"/>
<feature type="region of interest" description="Disordered" evidence="6">
    <location>
        <begin position="75"/>
        <end position="103"/>
    </location>
</feature>
<feature type="domain" description="Zn(2)-C6 fungal-type" evidence="7">
    <location>
        <begin position="12"/>
        <end position="42"/>
    </location>
</feature>
<organism evidence="8 9">
    <name type="scientific">Westerdykella ornata</name>
    <dbReference type="NCBI Taxonomy" id="318751"/>
    <lineage>
        <taxon>Eukaryota</taxon>
        <taxon>Fungi</taxon>
        <taxon>Dikarya</taxon>
        <taxon>Ascomycota</taxon>
        <taxon>Pezizomycotina</taxon>
        <taxon>Dothideomycetes</taxon>
        <taxon>Pleosporomycetidae</taxon>
        <taxon>Pleosporales</taxon>
        <taxon>Sporormiaceae</taxon>
        <taxon>Westerdykella</taxon>
    </lineage>
</organism>
<sequence>MTSTLPSKASRTCLQCKSSKKKCDKTQPKCDRCMRLSLPCSYQHDESIEPENTDAKFEDVFRRLERIEARVFPDNDCRRSEGSRTEDAVAENPTASTRNPSTEIPYKWTLDPGELSRSHIGFLHFGSVFRVMAESKTSAEVVAKRYFDTIHHWLPMINRAQFFEEIKFLTTIESSHGFLLTTLAMHLVVTPPWEHPKSDSIATSRWYRACKYYFGMSVSFTVVDIRVIQAGIVIALFEHTQGIQHAAPLTLGVAARMAYSIALENTVSQSVHRDWQGLSAESEEAINTWWCLQLMDSVLHMPPTNIIRHPVIHDSYFNQTHSMTRVLDTNYEIPGRPMNLDVERRTHFLLQLQAAERLTRVHKLIRANAYEAERDLCYEVDLISHDIGELLRHAELQHKRTYAYNTKIMLLSSALHLHSWFLNEKDPLDGSATSIITRWVSRIEDIFTLVLSGFPDIEKLPPWFITTSYQVLDAKRNLNASIEEIKSTAAYKILASNAQRYAFAANCLSLLSLPKPSPDTGTA</sequence>
<evidence type="ECO:0000256" key="6">
    <source>
        <dbReference type="SAM" id="MobiDB-lite"/>
    </source>
</evidence>
<dbReference type="RefSeq" id="XP_033651562.1">
    <property type="nucleotide sequence ID" value="XM_033793144.1"/>
</dbReference>
<gene>
    <name evidence="8" type="ORF">EI97DRAFT_134041</name>
</gene>
<dbReference type="PANTHER" id="PTHR47338">
    <property type="entry name" value="ZN(II)2CYS6 TRANSCRIPTION FACTOR (EUROFUNG)-RELATED"/>
    <property type="match status" value="1"/>
</dbReference>
<dbReference type="GO" id="GO:0003677">
    <property type="term" value="F:DNA binding"/>
    <property type="evidence" value="ECO:0007669"/>
    <property type="project" value="InterPro"/>
</dbReference>
<evidence type="ECO:0000259" key="7">
    <source>
        <dbReference type="PROSITE" id="PS50048"/>
    </source>
</evidence>
<dbReference type="GeneID" id="54546319"/>
<dbReference type="InterPro" id="IPR001138">
    <property type="entry name" value="Zn2Cys6_DnaBD"/>
</dbReference>
<dbReference type="Pfam" id="PF00172">
    <property type="entry name" value="Zn_clus"/>
    <property type="match status" value="1"/>
</dbReference>
<evidence type="ECO:0000256" key="4">
    <source>
        <dbReference type="ARBA" id="ARBA00023163"/>
    </source>
</evidence>
<dbReference type="InterPro" id="IPR050815">
    <property type="entry name" value="TF_fung"/>
</dbReference>
<dbReference type="Proteomes" id="UP000800097">
    <property type="component" value="Unassembled WGS sequence"/>
</dbReference>